<dbReference type="InterPro" id="IPR007111">
    <property type="entry name" value="NACHT_NTPase"/>
</dbReference>
<dbReference type="SUPFAM" id="SSF48403">
    <property type="entry name" value="Ankyrin repeat"/>
    <property type="match status" value="1"/>
</dbReference>
<organism evidence="4 5">
    <name type="scientific">Monosporascus cannonballus</name>
    <dbReference type="NCBI Taxonomy" id="155416"/>
    <lineage>
        <taxon>Eukaryota</taxon>
        <taxon>Fungi</taxon>
        <taxon>Dikarya</taxon>
        <taxon>Ascomycota</taxon>
        <taxon>Pezizomycotina</taxon>
        <taxon>Sordariomycetes</taxon>
        <taxon>Xylariomycetidae</taxon>
        <taxon>Xylariales</taxon>
        <taxon>Xylariales incertae sedis</taxon>
        <taxon>Monosporascus</taxon>
    </lineage>
</organism>
<name>A0ABY0H6K8_9PEZI</name>
<dbReference type="PROSITE" id="PS50088">
    <property type="entry name" value="ANK_REPEAT"/>
    <property type="match status" value="3"/>
</dbReference>
<dbReference type="Pfam" id="PF24883">
    <property type="entry name" value="NPHP3_N"/>
    <property type="match status" value="1"/>
</dbReference>
<reference evidence="4 5" key="1">
    <citation type="submission" date="2018-06" db="EMBL/GenBank/DDBJ databases">
        <title>Complete Genomes of Monosporascus.</title>
        <authorList>
            <person name="Robinson A.J."/>
            <person name="Natvig D.O."/>
        </authorList>
    </citation>
    <scope>NUCLEOTIDE SEQUENCE [LARGE SCALE GENOMIC DNA]</scope>
    <source>
        <strain evidence="4 5">CBS 609.92</strain>
    </source>
</reference>
<dbReference type="InterPro" id="IPR002110">
    <property type="entry name" value="Ankyrin_rpt"/>
</dbReference>
<dbReference type="Gene3D" id="3.40.50.300">
    <property type="entry name" value="P-loop containing nucleotide triphosphate hydrolases"/>
    <property type="match status" value="1"/>
</dbReference>
<feature type="domain" description="NACHT" evidence="3">
    <location>
        <begin position="150"/>
        <end position="296"/>
    </location>
</feature>
<dbReference type="PROSITE" id="PS50837">
    <property type="entry name" value="NACHT"/>
    <property type="match status" value="1"/>
</dbReference>
<dbReference type="SMART" id="SM00248">
    <property type="entry name" value="ANK"/>
    <property type="match status" value="3"/>
</dbReference>
<dbReference type="PANTHER" id="PTHR10039">
    <property type="entry name" value="AMELOGENIN"/>
    <property type="match status" value="1"/>
</dbReference>
<feature type="repeat" description="ANK" evidence="2">
    <location>
        <begin position="572"/>
        <end position="604"/>
    </location>
</feature>
<evidence type="ECO:0000256" key="2">
    <source>
        <dbReference type="PROSITE-ProRule" id="PRU00023"/>
    </source>
</evidence>
<dbReference type="Pfam" id="PF12796">
    <property type="entry name" value="Ank_2"/>
    <property type="match status" value="1"/>
</dbReference>
<gene>
    <name evidence="4" type="ORF">DL762_006330</name>
</gene>
<accession>A0ABY0H6K8</accession>
<dbReference type="SUPFAM" id="SSF52540">
    <property type="entry name" value="P-loop containing nucleoside triphosphate hydrolases"/>
    <property type="match status" value="1"/>
</dbReference>
<feature type="repeat" description="ANK" evidence="2">
    <location>
        <begin position="608"/>
        <end position="640"/>
    </location>
</feature>
<sequence>MTVSLDICFQISRTYLDSFDKLLDAYAQVGEVMRGLADYQTTFEKYPTLALTTRREHLESEKASATLYEIQRLRQDIAEFRAENMQKIAQENLEKHKQRVLCIQEKLHAPNYQTDQEMSTEARGGKGSGQWFFKDPKFQEWLTTTKPGHGVLYIHGMPGAGKPTLVSAIVEKLLDETRLSADTRCMAYFYFKHNQPDKESHNSLLRAILEQLISRDAILSDHLFEQISSAEGVNLRSNKTLENLIRASMENYEIAYVVIDGLDETTPDESEKTVNWLLSLITRGLEDAKPKLRVLICGQRDGLLDNVLAPYPSMSLETSGHQADIHGYCQRFCARIRAKFGIQPSMEEDIVSRVVGKAQEASADAALLIDVATHATKGFYGLQDYAVQYWFDHFGEYMKMAPALDPSQTQEIIEAAANFLKSYGLPSKIKTNFKKDGSQGVLQALKLLPEDERERNEHLNIEIRTCLILQTIEALDKTDAIDPEAKEVLANLHGTIAAYKCSKPWCHFFSSGLQSADDRKRHANKHDLPFQCHFEDCFAFQLGYDTQSKLDQHTREHHPHQNDEAQFPEVANKKINLLVAAEKGYLALVETLLDSGEDPNVRTRRKGTTVTPLYLAAAAGHSKVCKLLLEKGGKIMVPHRGAALHKAVREGDRDILQLLLDEGAVLTARASIDAAGVIL</sequence>
<evidence type="ECO:0000313" key="4">
    <source>
        <dbReference type="EMBL" id="RYO82995.1"/>
    </source>
</evidence>
<protein>
    <recommendedName>
        <fullName evidence="3">NACHT domain-containing protein</fullName>
    </recommendedName>
</protein>
<dbReference type="PROSITE" id="PS50297">
    <property type="entry name" value="ANK_REP_REGION"/>
    <property type="match status" value="2"/>
</dbReference>
<dbReference type="EMBL" id="QJNS01000199">
    <property type="protein sequence ID" value="RYO82995.1"/>
    <property type="molecule type" value="Genomic_DNA"/>
</dbReference>
<keyword evidence="1" id="KW-0677">Repeat</keyword>
<dbReference type="InterPro" id="IPR027417">
    <property type="entry name" value="P-loop_NTPase"/>
</dbReference>
<dbReference type="Gene3D" id="1.25.40.20">
    <property type="entry name" value="Ankyrin repeat-containing domain"/>
    <property type="match status" value="1"/>
</dbReference>
<dbReference type="InterPro" id="IPR056884">
    <property type="entry name" value="NPHP3-like_N"/>
</dbReference>
<dbReference type="Proteomes" id="UP000294003">
    <property type="component" value="Unassembled WGS sequence"/>
</dbReference>
<evidence type="ECO:0000259" key="3">
    <source>
        <dbReference type="PROSITE" id="PS50837"/>
    </source>
</evidence>
<evidence type="ECO:0000256" key="1">
    <source>
        <dbReference type="ARBA" id="ARBA00022737"/>
    </source>
</evidence>
<proteinExistence type="predicted"/>
<feature type="repeat" description="ANK" evidence="2">
    <location>
        <begin position="639"/>
        <end position="671"/>
    </location>
</feature>
<evidence type="ECO:0000313" key="5">
    <source>
        <dbReference type="Proteomes" id="UP000294003"/>
    </source>
</evidence>
<dbReference type="InterPro" id="IPR036770">
    <property type="entry name" value="Ankyrin_rpt-contain_sf"/>
</dbReference>
<keyword evidence="5" id="KW-1185">Reference proteome</keyword>
<keyword evidence="2" id="KW-0040">ANK repeat</keyword>
<comment type="caution">
    <text evidence="4">The sequence shown here is derived from an EMBL/GenBank/DDBJ whole genome shotgun (WGS) entry which is preliminary data.</text>
</comment>
<dbReference type="PANTHER" id="PTHR10039:SF14">
    <property type="entry name" value="NACHT DOMAIN-CONTAINING PROTEIN"/>
    <property type="match status" value="1"/>
</dbReference>